<protein>
    <submittedName>
        <fullName evidence="2">5-deoxy-glucuronate isomerase</fullName>
    </submittedName>
</protein>
<dbReference type="InterPro" id="IPR014710">
    <property type="entry name" value="RmlC-like_jellyroll"/>
</dbReference>
<dbReference type="SUPFAM" id="SSF51182">
    <property type="entry name" value="RmlC-like cupins"/>
    <property type="match status" value="1"/>
</dbReference>
<keyword evidence="1 2" id="KW-0413">Isomerase</keyword>
<evidence type="ECO:0000313" key="2">
    <source>
        <dbReference type="EMBL" id="MDK6029461.1"/>
    </source>
</evidence>
<dbReference type="Proteomes" id="UP001529235">
    <property type="component" value="Unassembled WGS sequence"/>
</dbReference>
<dbReference type="RefSeq" id="WP_285274448.1">
    <property type="nucleotide sequence ID" value="NZ_JASNVW010000009.1"/>
</dbReference>
<keyword evidence="3" id="KW-1185">Reference proteome</keyword>
<proteinExistence type="predicted"/>
<reference evidence="2 3" key="1">
    <citation type="submission" date="2023-05" db="EMBL/GenBank/DDBJ databases">
        <title>A new hyperthermophilic archaea 'Ignisphaera cupida' sp. nov. and description of the family 'Ignisphaeraceae' fam. nov.</title>
        <authorList>
            <person name="Podosokorskaya O.A."/>
            <person name="Elcheninov A.G."/>
            <person name="Klukina A."/>
            <person name="Merkel A.Y."/>
        </authorList>
    </citation>
    <scope>NUCLEOTIDE SEQUENCE [LARGE SCALE GENOMIC DNA]</scope>
    <source>
        <strain evidence="2 3">4213-co</strain>
    </source>
</reference>
<organism evidence="2 3">
    <name type="scientific">Ignisphaera cupida</name>
    <dbReference type="NCBI Taxonomy" id="3050454"/>
    <lineage>
        <taxon>Archaea</taxon>
        <taxon>Thermoproteota</taxon>
        <taxon>Thermoprotei</taxon>
        <taxon>Desulfurococcales</taxon>
        <taxon>Desulfurococcaceae</taxon>
        <taxon>Ignisphaera</taxon>
    </lineage>
</organism>
<dbReference type="InterPro" id="IPR021120">
    <property type="entry name" value="KduI/IolB_isomerase"/>
</dbReference>
<name>A0ABD4Z7Y4_9CREN</name>
<dbReference type="InterPro" id="IPR011051">
    <property type="entry name" value="RmlC_Cupin_sf"/>
</dbReference>
<evidence type="ECO:0000256" key="1">
    <source>
        <dbReference type="ARBA" id="ARBA00023235"/>
    </source>
</evidence>
<dbReference type="Gene3D" id="2.60.120.10">
    <property type="entry name" value="Jelly Rolls"/>
    <property type="match status" value="1"/>
</dbReference>
<dbReference type="GO" id="GO:0016853">
    <property type="term" value="F:isomerase activity"/>
    <property type="evidence" value="ECO:0007669"/>
    <property type="project" value="UniProtKB-KW"/>
</dbReference>
<dbReference type="InterPro" id="IPR024203">
    <property type="entry name" value="Deoxy-glucuronate_isom_IolB"/>
</dbReference>
<gene>
    <name evidence="2" type="ORF">QPL79_08800</name>
</gene>
<accession>A0ABD4Z7Y4</accession>
<evidence type="ECO:0000313" key="3">
    <source>
        <dbReference type="Proteomes" id="UP001529235"/>
    </source>
</evidence>
<comment type="caution">
    <text evidence="2">The sequence shown here is derived from an EMBL/GenBank/DDBJ whole genome shotgun (WGS) entry which is preliminary data.</text>
</comment>
<sequence>MLFKKPNVFDKPIKLFDVDDVALHIVISKTINNVVVHTRDDSEKLLIPLRGCAKFGNMHAYSKDIIYIPRGFEDISIDLELGSIVYIVEAPSNTVYKPYIKRFENAKTIHVGDEHSRRTRYVMIDVDDSSEKFLAGYTFCCPGCWGSYPPHRHDDKYEIFIYFDVEPGFGVQLLIDDDKEEAYVVKDFDVFLVTRGYHPNVSAPIKGLKYLWIMVAVKGSRNFSMSVNKAFVETQTMKM</sequence>
<dbReference type="PANTHER" id="PTHR39193:SF1">
    <property type="entry name" value="5-DEOXY-GLUCURONATE ISOMERASE"/>
    <property type="match status" value="1"/>
</dbReference>
<dbReference type="AlphaFoldDB" id="A0ABD4Z7Y4"/>
<dbReference type="PANTHER" id="PTHR39193">
    <property type="entry name" value="5-DEOXY-GLUCURONATE ISOMERASE"/>
    <property type="match status" value="1"/>
</dbReference>
<dbReference type="EMBL" id="JASNVW010000009">
    <property type="protein sequence ID" value="MDK6029461.1"/>
    <property type="molecule type" value="Genomic_DNA"/>
</dbReference>
<dbReference type="Pfam" id="PF04962">
    <property type="entry name" value="KduI"/>
    <property type="match status" value="1"/>
</dbReference>